<dbReference type="HAMAP" id="MF_00386">
    <property type="entry name" value="UPF0161_YidD"/>
    <property type="match status" value="1"/>
</dbReference>
<comment type="subcellular location">
    <subcellularLocation>
        <location evidence="2">Cell membrane</location>
        <topology evidence="2">Peripheral membrane protein</topology>
        <orientation evidence="2">Cytoplasmic side</orientation>
    </subcellularLocation>
</comment>
<dbReference type="InterPro" id="IPR002696">
    <property type="entry name" value="Membr_insert_effic_factor_YidD"/>
</dbReference>
<reference evidence="3 4" key="1">
    <citation type="submission" date="2024-11" db="EMBL/GenBank/DDBJ databases">
        <authorList>
            <person name="Heng Y.C."/>
            <person name="Lim A.C.H."/>
            <person name="Lee J.K.Y."/>
            <person name="Kittelmann S."/>
        </authorList>
    </citation>
    <scope>NUCLEOTIDE SEQUENCE [LARGE SCALE GENOMIC DNA]</scope>
    <source>
        <strain evidence="3 4">WILCCON 0185</strain>
    </source>
</reference>
<dbReference type="Proteomes" id="UP001623591">
    <property type="component" value="Unassembled WGS sequence"/>
</dbReference>
<sequence>MKKLLILIIKFYRKFLSPLKRSFYHTFSFSSNDNVGCRFYPTCSEYSIEAIEKYGALKGSVLAIKRILRCNPFNKGGYDPVR</sequence>
<keyword evidence="2" id="KW-1003">Cell membrane</keyword>
<dbReference type="PANTHER" id="PTHR33383:SF1">
    <property type="entry name" value="MEMBRANE PROTEIN INSERTION EFFICIENCY FACTOR-RELATED"/>
    <property type="match status" value="1"/>
</dbReference>
<name>A0ABW8T7S0_9CLOT</name>
<dbReference type="NCBIfam" id="TIGR00278">
    <property type="entry name" value="membrane protein insertion efficiency factor YidD"/>
    <property type="match status" value="1"/>
</dbReference>
<gene>
    <name evidence="3" type="primary">yidD</name>
    <name evidence="3" type="ORF">ACJDUG_16525</name>
</gene>
<organism evidence="3 4">
    <name type="scientific">Candidatus Clostridium stratigraminis</name>
    <dbReference type="NCBI Taxonomy" id="3381661"/>
    <lineage>
        <taxon>Bacteria</taxon>
        <taxon>Bacillati</taxon>
        <taxon>Bacillota</taxon>
        <taxon>Clostridia</taxon>
        <taxon>Eubacteriales</taxon>
        <taxon>Clostridiaceae</taxon>
        <taxon>Clostridium</taxon>
    </lineage>
</organism>
<keyword evidence="1 2" id="KW-0472">Membrane</keyword>
<evidence type="ECO:0000313" key="3">
    <source>
        <dbReference type="EMBL" id="MFL0248553.1"/>
    </source>
</evidence>
<evidence type="ECO:0000256" key="2">
    <source>
        <dbReference type="HAMAP-Rule" id="MF_00386"/>
    </source>
</evidence>
<comment type="similarity">
    <text evidence="2">Belongs to the UPF0161 family.</text>
</comment>
<dbReference type="SMART" id="SM01234">
    <property type="entry name" value="Haemolytic"/>
    <property type="match status" value="1"/>
</dbReference>
<dbReference type="RefSeq" id="WP_406770979.1">
    <property type="nucleotide sequence ID" value="NZ_JBJHZZ010000020.1"/>
</dbReference>
<evidence type="ECO:0000256" key="1">
    <source>
        <dbReference type="ARBA" id="ARBA00023136"/>
    </source>
</evidence>
<dbReference type="PANTHER" id="PTHR33383">
    <property type="entry name" value="MEMBRANE PROTEIN INSERTION EFFICIENCY FACTOR-RELATED"/>
    <property type="match status" value="1"/>
</dbReference>
<dbReference type="Pfam" id="PF01809">
    <property type="entry name" value="YidD"/>
    <property type="match status" value="1"/>
</dbReference>
<proteinExistence type="inferred from homology"/>
<evidence type="ECO:0000313" key="4">
    <source>
        <dbReference type="Proteomes" id="UP001623591"/>
    </source>
</evidence>
<comment type="caution">
    <text evidence="3">The sequence shown here is derived from an EMBL/GenBank/DDBJ whole genome shotgun (WGS) entry which is preliminary data.</text>
</comment>
<protein>
    <recommendedName>
        <fullName evidence="2">Putative membrane protein insertion efficiency factor</fullName>
    </recommendedName>
</protein>
<keyword evidence="4" id="KW-1185">Reference proteome</keyword>
<comment type="function">
    <text evidence="2">Could be involved in insertion of integral membrane proteins into the membrane.</text>
</comment>
<accession>A0ABW8T7S0</accession>
<dbReference type="EMBL" id="JBJHZZ010000020">
    <property type="protein sequence ID" value="MFL0248553.1"/>
    <property type="molecule type" value="Genomic_DNA"/>
</dbReference>